<feature type="domain" description="Histidine kinase" evidence="14">
    <location>
        <begin position="637"/>
        <end position="854"/>
    </location>
</feature>
<feature type="transmembrane region" description="Helical" evidence="13">
    <location>
        <begin position="385"/>
        <end position="402"/>
    </location>
</feature>
<dbReference type="SMART" id="SM00388">
    <property type="entry name" value="HisKA"/>
    <property type="match status" value="1"/>
</dbReference>
<keyword evidence="16" id="KW-1185">Reference proteome</keyword>
<dbReference type="FunFam" id="3.30.565.10:FF:000006">
    <property type="entry name" value="Sensor histidine kinase WalK"/>
    <property type="match status" value="1"/>
</dbReference>
<dbReference type="InterPro" id="IPR038318">
    <property type="entry name" value="KdpD_sf"/>
</dbReference>
<dbReference type="Pfam" id="PF02702">
    <property type="entry name" value="KdpD"/>
    <property type="match status" value="1"/>
</dbReference>
<dbReference type="Gene3D" id="1.10.287.130">
    <property type="match status" value="1"/>
</dbReference>
<proteinExistence type="predicted"/>
<dbReference type="InterPro" id="IPR029016">
    <property type="entry name" value="GAF-like_dom_sf"/>
</dbReference>
<dbReference type="Gene3D" id="3.40.50.620">
    <property type="entry name" value="HUPs"/>
    <property type="match status" value="1"/>
</dbReference>
<keyword evidence="4" id="KW-0597">Phosphoprotein</keyword>
<dbReference type="GO" id="GO:0005886">
    <property type="term" value="C:plasma membrane"/>
    <property type="evidence" value="ECO:0007669"/>
    <property type="project" value="TreeGrafter"/>
</dbReference>
<evidence type="ECO:0000256" key="3">
    <source>
        <dbReference type="ARBA" id="ARBA00012438"/>
    </source>
</evidence>
<dbReference type="Gene3D" id="3.40.50.300">
    <property type="entry name" value="P-loop containing nucleotide triphosphate hydrolases"/>
    <property type="match status" value="1"/>
</dbReference>
<dbReference type="CDD" id="cd01987">
    <property type="entry name" value="USP_KdpD-like"/>
    <property type="match status" value="1"/>
</dbReference>
<keyword evidence="6 13" id="KW-0812">Transmembrane</keyword>
<keyword evidence="5" id="KW-0808">Transferase</keyword>
<dbReference type="AlphaFoldDB" id="A0A810QDH4"/>
<feature type="transmembrane region" description="Helical" evidence="13">
    <location>
        <begin position="407"/>
        <end position="424"/>
    </location>
</feature>
<dbReference type="Gene3D" id="1.20.120.620">
    <property type="entry name" value="Backbone structure of the membrane domain of e. Coli histidine kinase receptor kdpd"/>
    <property type="match status" value="1"/>
</dbReference>
<dbReference type="PROSITE" id="PS50109">
    <property type="entry name" value="HIS_KIN"/>
    <property type="match status" value="1"/>
</dbReference>
<keyword evidence="10 13" id="KW-1133">Transmembrane helix</keyword>
<name>A0A810QDH4_9FIRM</name>
<evidence type="ECO:0000256" key="9">
    <source>
        <dbReference type="ARBA" id="ARBA00022840"/>
    </source>
</evidence>
<dbReference type="InterPro" id="IPR027417">
    <property type="entry name" value="P-loop_NTPase"/>
</dbReference>
<dbReference type="RefSeq" id="WP_213543100.1">
    <property type="nucleotide sequence ID" value="NZ_AP023420.1"/>
</dbReference>
<dbReference type="PANTHER" id="PTHR45569:SF1">
    <property type="entry name" value="SENSOR PROTEIN KDPD"/>
    <property type="match status" value="1"/>
</dbReference>
<dbReference type="InterPro" id="IPR004358">
    <property type="entry name" value="Sig_transdc_His_kin-like_C"/>
</dbReference>
<dbReference type="PANTHER" id="PTHR45569">
    <property type="entry name" value="SENSOR PROTEIN KDPD"/>
    <property type="match status" value="1"/>
</dbReference>
<evidence type="ECO:0000256" key="6">
    <source>
        <dbReference type="ARBA" id="ARBA00022692"/>
    </source>
</evidence>
<feature type="transmembrane region" description="Helical" evidence="13">
    <location>
        <begin position="436"/>
        <end position="457"/>
    </location>
</feature>
<dbReference type="Gene3D" id="3.30.565.10">
    <property type="entry name" value="Histidine kinase-like ATPase, C-terminal domain"/>
    <property type="match status" value="1"/>
</dbReference>
<dbReference type="InterPro" id="IPR014729">
    <property type="entry name" value="Rossmann-like_a/b/a_fold"/>
</dbReference>
<comment type="subcellular location">
    <subcellularLocation>
        <location evidence="2">Membrane</location>
        <topology evidence="2">Multi-pass membrane protein</topology>
    </subcellularLocation>
</comment>
<evidence type="ECO:0000256" key="7">
    <source>
        <dbReference type="ARBA" id="ARBA00022741"/>
    </source>
</evidence>
<dbReference type="Pfam" id="PF02518">
    <property type="entry name" value="HATPase_c"/>
    <property type="match status" value="1"/>
</dbReference>
<dbReference type="SUPFAM" id="SSF47384">
    <property type="entry name" value="Homodimeric domain of signal transducing histidine kinase"/>
    <property type="match status" value="1"/>
</dbReference>
<dbReference type="EMBL" id="AP023420">
    <property type="protein sequence ID" value="BCK84337.1"/>
    <property type="molecule type" value="Genomic_DNA"/>
</dbReference>
<dbReference type="InterPro" id="IPR003852">
    <property type="entry name" value="Sig_transdc_His_kinase_KdpD_N"/>
</dbReference>
<evidence type="ECO:0000313" key="15">
    <source>
        <dbReference type="EMBL" id="BCK84337.1"/>
    </source>
</evidence>
<dbReference type="Proteomes" id="UP000679848">
    <property type="component" value="Chromosome"/>
</dbReference>
<dbReference type="CDD" id="cd00075">
    <property type="entry name" value="HATPase"/>
    <property type="match status" value="1"/>
</dbReference>
<gene>
    <name evidence="15" type="primary">kdpD</name>
    <name evidence="15" type="ORF">MM59RIKEN_16560</name>
</gene>
<dbReference type="SMART" id="SM00387">
    <property type="entry name" value="HATPase_c"/>
    <property type="match status" value="1"/>
</dbReference>
<dbReference type="Gene3D" id="3.30.450.40">
    <property type="match status" value="1"/>
</dbReference>
<dbReference type="SUPFAM" id="SSF55874">
    <property type="entry name" value="ATPase domain of HSP90 chaperone/DNA topoisomerase II/histidine kinase"/>
    <property type="match status" value="1"/>
</dbReference>
<dbReference type="InterPro" id="IPR003661">
    <property type="entry name" value="HisK_dim/P_dom"/>
</dbReference>
<evidence type="ECO:0000256" key="10">
    <source>
        <dbReference type="ARBA" id="ARBA00022989"/>
    </source>
</evidence>
<dbReference type="EC" id="2.7.13.3" evidence="3"/>
<dbReference type="InterPro" id="IPR036097">
    <property type="entry name" value="HisK_dim/P_sf"/>
</dbReference>
<keyword evidence="11" id="KW-0902">Two-component regulatory system</keyword>
<evidence type="ECO:0000256" key="2">
    <source>
        <dbReference type="ARBA" id="ARBA00004141"/>
    </source>
</evidence>
<protein>
    <recommendedName>
        <fullName evidence="3">histidine kinase</fullName>
        <ecNumber evidence="3">2.7.13.3</ecNumber>
    </recommendedName>
</protein>
<dbReference type="GO" id="GO:0005524">
    <property type="term" value="F:ATP binding"/>
    <property type="evidence" value="ECO:0007669"/>
    <property type="project" value="UniProtKB-KW"/>
</dbReference>
<evidence type="ECO:0000256" key="1">
    <source>
        <dbReference type="ARBA" id="ARBA00000085"/>
    </source>
</evidence>
<dbReference type="InterPro" id="IPR003594">
    <property type="entry name" value="HATPase_dom"/>
</dbReference>
<dbReference type="GO" id="GO:0000155">
    <property type="term" value="F:phosphorelay sensor kinase activity"/>
    <property type="evidence" value="ECO:0007669"/>
    <property type="project" value="InterPro"/>
</dbReference>
<keyword evidence="7" id="KW-0547">Nucleotide-binding</keyword>
<dbReference type="Pfam" id="PF13493">
    <property type="entry name" value="DUF4118"/>
    <property type="match status" value="1"/>
</dbReference>
<keyword evidence="12 13" id="KW-0472">Membrane</keyword>
<comment type="catalytic activity">
    <reaction evidence="1">
        <text>ATP + protein L-histidine = ADP + protein N-phospho-L-histidine.</text>
        <dbReference type="EC" id="2.7.13.3"/>
    </reaction>
</comment>
<evidence type="ECO:0000259" key="14">
    <source>
        <dbReference type="PROSITE" id="PS50109"/>
    </source>
</evidence>
<dbReference type="KEGG" id="pfaa:MM59RIKEN_16560"/>
<dbReference type="Pfam" id="PF00512">
    <property type="entry name" value="HisKA"/>
    <property type="match status" value="1"/>
</dbReference>
<evidence type="ECO:0000256" key="11">
    <source>
        <dbReference type="ARBA" id="ARBA00023012"/>
    </source>
</evidence>
<reference evidence="15" key="1">
    <citation type="submission" date="2020-09" db="EMBL/GenBank/DDBJ databases">
        <title>New species isolated from human feces.</title>
        <authorList>
            <person name="Kitahara M."/>
            <person name="Shigeno Y."/>
            <person name="Shime M."/>
            <person name="Matsumoto Y."/>
            <person name="Nakamura S."/>
            <person name="Motooka D."/>
            <person name="Fukuoka S."/>
            <person name="Nishikawa H."/>
            <person name="Benno Y."/>
        </authorList>
    </citation>
    <scope>NUCLEOTIDE SEQUENCE</scope>
    <source>
        <strain evidence="15">MM59</strain>
    </source>
</reference>
<dbReference type="InterPro" id="IPR052023">
    <property type="entry name" value="Histidine_kinase_KdpD"/>
</dbReference>
<organism evidence="15 16">
    <name type="scientific">Pusillibacter faecalis</name>
    <dbReference type="NCBI Taxonomy" id="2714358"/>
    <lineage>
        <taxon>Bacteria</taxon>
        <taxon>Bacillati</taxon>
        <taxon>Bacillota</taxon>
        <taxon>Clostridia</taxon>
        <taxon>Eubacteriales</taxon>
        <taxon>Oscillospiraceae</taxon>
        <taxon>Pusillibacter</taxon>
    </lineage>
</organism>
<evidence type="ECO:0000256" key="12">
    <source>
        <dbReference type="ARBA" id="ARBA00023136"/>
    </source>
</evidence>
<sequence length="859" mass="95114">METAVQPEGRAGKLTIFAGYMSGIGTAAAMLRAADRARQSGTDVVAGAAISCECPEARSFEGLWQAENPERLDLDAALRRKPGLLLVENLAYRNQEGRHKKRHQDVEELLNAGIDVFTTLDIPHLESLQDRVAAILGSPVSDRIPDRVFDQADRVELVDMDPRDLREQLGDWDAAPTLTQLSALRELAFRRCADRISQGTREGRQQAEYRAGEHILVCLSSAASNAKIIRTAARMAGAFCCPFTALFVETGDFPRMAAQDRDRLRANIHLAQQLGASIETVYGDDIPDQIAEFARVSGVTKIVLGRSGIAGRMLFRRPLLTEKLIALLPELDIHIIPDSGGGAAPPRWSRPQPPSLPLRDLTKSAGLLLLATLIGWLFYHLGFTEANIITVYILSVMLIAIATRRPICSFLSSVASVLIFNFFFTEPRLSLHAYDSSYAVTFLIMFAAAWLTGSLAARLKALAQKSAQVAWRTRVLFETNQSLQRAKDRPEILNVSARQLVKLFQRDVVVYQAEHGELAEPLIVYAEDSRPSDVYVSEQERQVARWVLNNNRRAGAATETFADSRCLYLSIRTGETIYGVVGIAAGEKPLDDFESSLLLSVLGECALAMENQKNAEEKEAAAVLAKNEQLRANLLRSISHDLRTPLTSISGNASNLLSNGKLFDEETKERMYADIYDDAMWLINLVENLLSVSRIEEGRMNLRLSTELMDEVVSEALRHVNRRKTEYHLSVRSSEEYLLVQIDARLIVQVLINMIDNAIKYTPPGSEIIIELKRKGKFVYVSVADNGPGIPDEAKPHVFDMFYSASNRVADSRRSLGLGLALCKSIIHAHNGEITVADNEPHGAIFTFSVPAGEVELHE</sequence>
<evidence type="ECO:0000256" key="4">
    <source>
        <dbReference type="ARBA" id="ARBA00022553"/>
    </source>
</evidence>
<dbReference type="CDD" id="cd00082">
    <property type="entry name" value="HisKA"/>
    <property type="match status" value="1"/>
</dbReference>
<evidence type="ECO:0000256" key="5">
    <source>
        <dbReference type="ARBA" id="ARBA00022679"/>
    </source>
</evidence>
<dbReference type="PRINTS" id="PR00344">
    <property type="entry name" value="BCTRLSENSOR"/>
</dbReference>
<accession>A0A810QDH4</accession>
<evidence type="ECO:0000256" key="13">
    <source>
        <dbReference type="SAM" id="Phobius"/>
    </source>
</evidence>
<dbReference type="SUPFAM" id="SSF52402">
    <property type="entry name" value="Adenine nucleotide alpha hydrolases-like"/>
    <property type="match status" value="1"/>
</dbReference>
<dbReference type="InterPro" id="IPR036890">
    <property type="entry name" value="HATPase_C_sf"/>
</dbReference>
<evidence type="ECO:0000256" key="8">
    <source>
        <dbReference type="ARBA" id="ARBA00022777"/>
    </source>
</evidence>
<keyword evidence="9" id="KW-0067">ATP-binding</keyword>
<keyword evidence="8" id="KW-0418">Kinase</keyword>
<dbReference type="InterPro" id="IPR025201">
    <property type="entry name" value="KdpD_TM"/>
</dbReference>
<evidence type="ECO:0000313" key="16">
    <source>
        <dbReference type="Proteomes" id="UP000679848"/>
    </source>
</evidence>
<dbReference type="InterPro" id="IPR005467">
    <property type="entry name" value="His_kinase_dom"/>
</dbReference>